<dbReference type="AlphaFoldDB" id="A0A6J4KHI5"/>
<proteinExistence type="predicted"/>
<name>A0A6J4KHI5_9CHLR</name>
<gene>
    <name evidence="1" type="ORF">AVDCRST_MAG93-4786</name>
</gene>
<protein>
    <submittedName>
        <fullName evidence="1">Uncharacterized protein</fullName>
    </submittedName>
</protein>
<sequence length="95" mass="10379">MVQRALVEPEMSVAQASAMHVGLLQFLLERVNRISGIAATSEQLSGAVEAPLAKAAFVLAQELGWTPQQVNELTLGQVLLNLQMLKERQRQNAAR</sequence>
<organism evidence="1">
    <name type="scientific">uncultured Chloroflexia bacterium</name>
    <dbReference type="NCBI Taxonomy" id="1672391"/>
    <lineage>
        <taxon>Bacteria</taxon>
        <taxon>Bacillati</taxon>
        <taxon>Chloroflexota</taxon>
        <taxon>Chloroflexia</taxon>
        <taxon>environmental samples</taxon>
    </lineage>
</organism>
<accession>A0A6J4KHI5</accession>
<dbReference type="EMBL" id="CADCTR010001608">
    <property type="protein sequence ID" value="CAA9303863.1"/>
    <property type="molecule type" value="Genomic_DNA"/>
</dbReference>
<reference evidence="1" key="1">
    <citation type="submission" date="2020-02" db="EMBL/GenBank/DDBJ databases">
        <authorList>
            <person name="Meier V. D."/>
        </authorList>
    </citation>
    <scope>NUCLEOTIDE SEQUENCE</scope>
    <source>
        <strain evidence="1">AVDCRST_MAG93</strain>
    </source>
</reference>
<evidence type="ECO:0000313" key="1">
    <source>
        <dbReference type="EMBL" id="CAA9303863.1"/>
    </source>
</evidence>